<accession>A0A815X3T5</accession>
<evidence type="ECO:0000313" key="2">
    <source>
        <dbReference type="EMBL" id="CAF1552873.1"/>
    </source>
</evidence>
<evidence type="ECO:0000256" key="1">
    <source>
        <dbReference type="SAM" id="MobiDB-lite"/>
    </source>
</evidence>
<dbReference type="EMBL" id="CAJNOQ010027361">
    <property type="protein sequence ID" value="CAF1552873.1"/>
    <property type="molecule type" value="Genomic_DNA"/>
</dbReference>
<feature type="non-terminal residue" evidence="2">
    <location>
        <position position="1"/>
    </location>
</feature>
<dbReference type="AlphaFoldDB" id="A0A815X3T5"/>
<organism evidence="2 4">
    <name type="scientific">Didymodactylos carnosus</name>
    <dbReference type="NCBI Taxonomy" id="1234261"/>
    <lineage>
        <taxon>Eukaryota</taxon>
        <taxon>Metazoa</taxon>
        <taxon>Spiralia</taxon>
        <taxon>Gnathifera</taxon>
        <taxon>Rotifera</taxon>
        <taxon>Eurotatoria</taxon>
        <taxon>Bdelloidea</taxon>
        <taxon>Philodinida</taxon>
        <taxon>Philodinidae</taxon>
        <taxon>Didymodactylos</taxon>
    </lineage>
</organism>
<gene>
    <name evidence="2" type="ORF">GPM918_LOCUS39305</name>
    <name evidence="3" type="ORF">SRO942_LOCUS40168</name>
</gene>
<evidence type="ECO:0000313" key="4">
    <source>
        <dbReference type="Proteomes" id="UP000663829"/>
    </source>
</evidence>
<dbReference type="Proteomes" id="UP000681722">
    <property type="component" value="Unassembled WGS sequence"/>
</dbReference>
<reference evidence="2" key="1">
    <citation type="submission" date="2021-02" db="EMBL/GenBank/DDBJ databases">
        <authorList>
            <person name="Nowell W R."/>
        </authorList>
    </citation>
    <scope>NUCLEOTIDE SEQUENCE</scope>
</reference>
<sequence length="81" mass="8837">LGIDAPPSSSLITLNEFYEFNKHKQESTTSMMPVNIPSSSTTDEAAHKEIEDALRELTTVGTVDAISNTSSKLLMQKPIPM</sequence>
<keyword evidence="4" id="KW-1185">Reference proteome</keyword>
<evidence type="ECO:0000313" key="3">
    <source>
        <dbReference type="EMBL" id="CAF4413878.1"/>
    </source>
</evidence>
<comment type="caution">
    <text evidence="2">The sequence shown here is derived from an EMBL/GenBank/DDBJ whole genome shotgun (WGS) entry which is preliminary data.</text>
</comment>
<dbReference type="EMBL" id="CAJOBC010093044">
    <property type="protein sequence ID" value="CAF4413878.1"/>
    <property type="molecule type" value="Genomic_DNA"/>
</dbReference>
<feature type="region of interest" description="Disordered" evidence="1">
    <location>
        <begin position="25"/>
        <end position="46"/>
    </location>
</feature>
<feature type="compositionally biased region" description="Polar residues" evidence="1">
    <location>
        <begin position="27"/>
        <end position="43"/>
    </location>
</feature>
<dbReference type="Proteomes" id="UP000663829">
    <property type="component" value="Unassembled WGS sequence"/>
</dbReference>
<protein>
    <submittedName>
        <fullName evidence="2">Uncharacterized protein</fullName>
    </submittedName>
</protein>
<name>A0A815X3T5_9BILA</name>
<proteinExistence type="predicted"/>